<evidence type="ECO:0000256" key="1">
    <source>
        <dbReference type="ARBA" id="ARBA00006485"/>
    </source>
</evidence>
<evidence type="ECO:0000256" key="8">
    <source>
        <dbReference type="ARBA" id="ARBA00047811"/>
    </source>
</evidence>
<dbReference type="Proteomes" id="UP000053095">
    <property type="component" value="Unassembled WGS sequence"/>
</dbReference>
<evidence type="ECO:0000256" key="6">
    <source>
        <dbReference type="ARBA" id="ARBA00022777"/>
    </source>
</evidence>
<evidence type="ECO:0000256" key="9">
    <source>
        <dbReference type="ARBA" id="ARBA00048367"/>
    </source>
</evidence>
<evidence type="ECO:0000313" key="12">
    <source>
        <dbReference type="Proteomes" id="UP000053095"/>
    </source>
</evidence>
<dbReference type="EC" id="2.7.11.22" evidence="2"/>
<sequence length="586" mass="66334">MQVLLNAEAIIEEVIKIVVSPAMVPASTVLVRTEAEVILIVPNGSRQDLETEKARTILPNSPAVPVRIHPNTKLLSSTSSHYRTPTMTIVPDIQAMGIWKTCKLNRMQVLKMPRICRHLPENLPLRQLQQKKAVNSALHSSLKRIPHLLLSLFLIWLRECKFVNHLEGQPSELLNSHLAIECLDHCPRQSINRIIDRIGEIGTGIRTVAEAETIDETFTRGASAIQGGTTIDLTPVERHVAMISDPTFDMTVTVVGTGLRNRRDRKGLFSASSPDGSCQKSFEIRTRYTIANPVTNLLLDKVALKRIRMEGEKDGFPVTAVREIKLLQHLRHNNVVSLLEVMVEKNECFMVFEYLSHDLTGLINHPTFTLTEAHKKDLAKQMFDGLQYLHHRGVLHRDIKAANILISNRGQLKYADFGLARFFSKSRQLDYTNRVITIWYRPPELLLGDTRYGPAVDIWSAACVFMEMFTKKAVFPGDGKELNQLDKLYSSLGTPTRAEWPGIVDMPWVELMGPTERKKRVFEDTYRDLLSPGALELMCQVFQYDPAKRPTADEVLAHAYFTAEEPGPQQATEYVLLINVFYLQVN</sequence>
<dbReference type="EMBL" id="DF933814">
    <property type="protein sequence ID" value="GAM36253.1"/>
    <property type="molecule type" value="Genomic_DNA"/>
</dbReference>
<dbReference type="PANTHER" id="PTHR24056:SF546">
    <property type="entry name" value="CYCLIN-DEPENDENT KINASE 12"/>
    <property type="match status" value="1"/>
</dbReference>
<dbReference type="InterPro" id="IPR011009">
    <property type="entry name" value="Kinase-like_dom_sf"/>
</dbReference>
<evidence type="ECO:0000256" key="5">
    <source>
        <dbReference type="ARBA" id="ARBA00022741"/>
    </source>
</evidence>
<comment type="catalytic activity">
    <reaction evidence="9">
        <text>L-seryl-[protein] + ATP = O-phospho-L-seryl-[protein] + ADP + H(+)</text>
        <dbReference type="Rhea" id="RHEA:17989"/>
        <dbReference type="Rhea" id="RHEA-COMP:9863"/>
        <dbReference type="Rhea" id="RHEA-COMP:11604"/>
        <dbReference type="ChEBI" id="CHEBI:15378"/>
        <dbReference type="ChEBI" id="CHEBI:29999"/>
        <dbReference type="ChEBI" id="CHEBI:30616"/>
        <dbReference type="ChEBI" id="CHEBI:83421"/>
        <dbReference type="ChEBI" id="CHEBI:456216"/>
        <dbReference type="EC" id="2.7.11.22"/>
    </reaction>
</comment>
<dbReference type="SUPFAM" id="SSF56112">
    <property type="entry name" value="Protein kinase-like (PK-like)"/>
    <property type="match status" value="1"/>
</dbReference>
<evidence type="ECO:0000256" key="7">
    <source>
        <dbReference type="ARBA" id="ARBA00022840"/>
    </source>
</evidence>
<keyword evidence="4" id="KW-0808">Transferase</keyword>
<dbReference type="FunFam" id="1.10.510.10:FF:000440">
    <property type="entry name" value="Serine/threonine-protein kinase bur1"/>
    <property type="match status" value="1"/>
</dbReference>
<dbReference type="InterPro" id="IPR050108">
    <property type="entry name" value="CDK"/>
</dbReference>
<dbReference type="GO" id="GO:0030332">
    <property type="term" value="F:cyclin binding"/>
    <property type="evidence" value="ECO:0007669"/>
    <property type="project" value="TreeGrafter"/>
</dbReference>
<proteinExistence type="inferred from homology"/>
<comment type="catalytic activity">
    <reaction evidence="8">
        <text>L-threonyl-[protein] + ATP = O-phospho-L-threonyl-[protein] + ADP + H(+)</text>
        <dbReference type="Rhea" id="RHEA:46608"/>
        <dbReference type="Rhea" id="RHEA-COMP:11060"/>
        <dbReference type="Rhea" id="RHEA-COMP:11605"/>
        <dbReference type="ChEBI" id="CHEBI:15378"/>
        <dbReference type="ChEBI" id="CHEBI:30013"/>
        <dbReference type="ChEBI" id="CHEBI:30616"/>
        <dbReference type="ChEBI" id="CHEBI:61977"/>
        <dbReference type="ChEBI" id="CHEBI:456216"/>
        <dbReference type="EC" id="2.7.11.22"/>
    </reaction>
</comment>
<keyword evidence="7" id="KW-0067">ATP-binding</keyword>
<evidence type="ECO:0000259" key="10">
    <source>
        <dbReference type="PROSITE" id="PS50011"/>
    </source>
</evidence>
<dbReference type="Gene3D" id="3.30.200.20">
    <property type="entry name" value="Phosphorylase Kinase, domain 1"/>
    <property type="match status" value="1"/>
</dbReference>
<dbReference type="PANTHER" id="PTHR24056">
    <property type="entry name" value="CELL DIVISION PROTEIN KINASE"/>
    <property type="match status" value="1"/>
</dbReference>
<dbReference type="GO" id="GO:0005524">
    <property type="term" value="F:ATP binding"/>
    <property type="evidence" value="ECO:0007669"/>
    <property type="project" value="UniProtKB-KW"/>
</dbReference>
<reference evidence="12" key="1">
    <citation type="journal article" date="2015" name="Genome Announc.">
        <title>Draft genome sequence of Talaromyces cellulolyticus strain Y-94, a source of lignocellulosic biomass-degrading enzymes.</title>
        <authorList>
            <person name="Fujii T."/>
            <person name="Koike H."/>
            <person name="Sawayama S."/>
            <person name="Yano S."/>
            <person name="Inoue H."/>
        </authorList>
    </citation>
    <scope>NUCLEOTIDE SEQUENCE [LARGE SCALE GENOMIC DNA]</scope>
    <source>
        <strain evidence="12">Y-94</strain>
    </source>
</reference>
<comment type="similarity">
    <text evidence="1">Belongs to the protein kinase superfamily. CMGC Ser/Thr protein kinase family. CDC2/CDKX subfamily.</text>
</comment>
<keyword evidence="6" id="KW-0418">Kinase</keyword>
<dbReference type="Gene3D" id="1.10.510.10">
    <property type="entry name" value="Transferase(Phosphotransferase) domain 1"/>
    <property type="match status" value="1"/>
</dbReference>
<gene>
    <name evidence="11" type="ORF">TCE0_018f05203</name>
</gene>
<evidence type="ECO:0000256" key="2">
    <source>
        <dbReference type="ARBA" id="ARBA00012425"/>
    </source>
</evidence>
<dbReference type="GO" id="GO:0008024">
    <property type="term" value="C:cyclin/CDK positive transcription elongation factor complex"/>
    <property type="evidence" value="ECO:0007669"/>
    <property type="project" value="TreeGrafter"/>
</dbReference>
<dbReference type="GO" id="GO:0004693">
    <property type="term" value="F:cyclin-dependent protein serine/threonine kinase activity"/>
    <property type="evidence" value="ECO:0007669"/>
    <property type="project" value="UniProtKB-EC"/>
</dbReference>
<keyword evidence="3" id="KW-0723">Serine/threonine-protein kinase</keyword>
<dbReference type="GO" id="GO:0008353">
    <property type="term" value="F:RNA polymerase II CTD heptapeptide repeat kinase activity"/>
    <property type="evidence" value="ECO:0007669"/>
    <property type="project" value="TreeGrafter"/>
</dbReference>
<keyword evidence="5" id="KW-0547">Nucleotide-binding</keyword>
<dbReference type="CDD" id="cd07840">
    <property type="entry name" value="STKc_CDK9_like"/>
    <property type="match status" value="1"/>
</dbReference>
<dbReference type="PROSITE" id="PS00108">
    <property type="entry name" value="PROTEIN_KINASE_ST"/>
    <property type="match status" value="1"/>
</dbReference>
<feature type="domain" description="Protein kinase" evidence="10">
    <location>
        <begin position="249"/>
        <end position="561"/>
    </location>
</feature>
<organism evidence="11 12">
    <name type="scientific">Talaromyces pinophilus</name>
    <name type="common">Penicillium pinophilum</name>
    <dbReference type="NCBI Taxonomy" id="128442"/>
    <lineage>
        <taxon>Eukaryota</taxon>
        <taxon>Fungi</taxon>
        <taxon>Dikarya</taxon>
        <taxon>Ascomycota</taxon>
        <taxon>Pezizomycotina</taxon>
        <taxon>Eurotiomycetes</taxon>
        <taxon>Eurotiomycetidae</taxon>
        <taxon>Eurotiales</taxon>
        <taxon>Trichocomaceae</taxon>
        <taxon>Talaromyces</taxon>
        <taxon>Talaromyces sect. Talaromyces</taxon>
    </lineage>
</organism>
<dbReference type="AlphaFoldDB" id="A0A510NVZ2"/>
<protein>
    <recommendedName>
        <fullName evidence="2">cyclin-dependent kinase</fullName>
        <ecNumber evidence="2">2.7.11.22</ecNumber>
    </recommendedName>
</protein>
<dbReference type="InterPro" id="IPR000719">
    <property type="entry name" value="Prot_kinase_dom"/>
</dbReference>
<dbReference type="PROSITE" id="PS50011">
    <property type="entry name" value="PROTEIN_KINASE_DOM"/>
    <property type="match status" value="1"/>
</dbReference>
<accession>A0A510NVZ2</accession>
<dbReference type="Pfam" id="PF00069">
    <property type="entry name" value="Pkinase"/>
    <property type="match status" value="1"/>
</dbReference>
<evidence type="ECO:0000313" key="11">
    <source>
        <dbReference type="EMBL" id="GAM36253.1"/>
    </source>
</evidence>
<dbReference type="SMART" id="SM00220">
    <property type="entry name" value="S_TKc"/>
    <property type="match status" value="1"/>
</dbReference>
<evidence type="ECO:0000256" key="4">
    <source>
        <dbReference type="ARBA" id="ARBA00022679"/>
    </source>
</evidence>
<name>A0A510NVZ2_TALPI</name>
<dbReference type="GO" id="GO:0032968">
    <property type="term" value="P:positive regulation of transcription elongation by RNA polymerase II"/>
    <property type="evidence" value="ECO:0007669"/>
    <property type="project" value="TreeGrafter"/>
</dbReference>
<evidence type="ECO:0000256" key="3">
    <source>
        <dbReference type="ARBA" id="ARBA00022527"/>
    </source>
</evidence>
<dbReference type="InterPro" id="IPR008271">
    <property type="entry name" value="Ser/Thr_kinase_AS"/>
</dbReference>
<keyword evidence="12" id="KW-1185">Reference proteome</keyword>